<proteinExistence type="predicted"/>
<organism evidence="1">
    <name type="scientific">uncultured delta proteobacterium</name>
    <dbReference type="NCBI Taxonomy" id="34034"/>
    <lineage>
        <taxon>Bacteria</taxon>
        <taxon>Deltaproteobacteria</taxon>
        <taxon>environmental samples</taxon>
    </lineage>
</organism>
<reference evidence="1" key="1">
    <citation type="submission" date="2016-04" db="EMBL/GenBank/DDBJ databases">
        <authorList>
            <person name="Evans L.H."/>
            <person name="Alamgir A."/>
            <person name="Owens N."/>
            <person name="Weber N.D."/>
            <person name="Virtaneva K."/>
            <person name="Barbian K."/>
            <person name="Babar A."/>
            <person name="Rosenke K."/>
        </authorList>
    </citation>
    <scope>NUCLEOTIDE SEQUENCE</scope>
    <source>
        <strain evidence="1">86</strain>
    </source>
</reference>
<accession>A0A212JJC0</accession>
<name>A0A212JJC0_9DELT</name>
<gene>
    <name evidence="1" type="ORF">KL86DPRO_11608</name>
</gene>
<sequence>MFHADEARSARAWTNSFRQIENRLFISVEDATQRHISLYNIFSGWQVNKPHLSVQESKQYNSHTKDTHRAL</sequence>
<dbReference type="EMBL" id="FLUQ01000001">
    <property type="protein sequence ID" value="SBV99512.1"/>
    <property type="molecule type" value="Genomic_DNA"/>
</dbReference>
<evidence type="ECO:0000313" key="1">
    <source>
        <dbReference type="EMBL" id="SBV99512.1"/>
    </source>
</evidence>
<protein>
    <submittedName>
        <fullName evidence="1">Uncharacterized protein</fullName>
    </submittedName>
</protein>
<dbReference type="AlphaFoldDB" id="A0A212JJC0"/>